<evidence type="ECO:0000259" key="1">
    <source>
        <dbReference type="Pfam" id="PF12867"/>
    </source>
</evidence>
<proteinExistence type="predicted"/>
<gene>
    <name evidence="2" type="ORF">PSTEL_08275</name>
</gene>
<keyword evidence="3" id="KW-1185">Reference proteome</keyword>
<dbReference type="OrthoDB" id="9778466at2"/>
<dbReference type="HOGENOM" id="CLU_106232_0_0_9"/>
<reference evidence="2 3" key="1">
    <citation type="submission" date="2014-08" db="EMBL/GenBank/DDBJ databases">
        <title>Comparative genomics of the Paenibacillus odorifer group.</title>
        <authorList>
            <person name="den Bakker H.C."/>
            <person name="Tsai Y.-C."/>
            <person name="Martin N."/>
            <person name="Korlach J."/>
            <person name="Wiedmann M."/>
        </authorList>
    </citation>
    <scope>NUCLEOTIDE SEQUENCE [LARGE SCALE GENOMIC DNA]</scope>
    <source>
        <strain evidence="2 3">DSM 14472</strain>
    </source>
</reference>
<dbReference type="RefSeq" id="WP_038694546.1">
    <property type="nucleotide sequence ID" value="NZ_CP009286.1"/>
</dbReference>
<evidence type="ECO:0000313" key="2">
    <source>
        <dbReference type="EMBL" id="AIQ63087.1"/>
    </source>
</evidence>
<protein>
    <recommendedName>
        <fullName evidence="1">DinB-like domain-containing protein</fullName>
    </recommendedName>
</protein>
<sequence length="237" mass="27551">MNSTERKTWNEEHKRLTAMILVPSEHRETVSLLLRLHSRLHASVGEDGLAGYEDTLLLNITEDTLRRYPVQSSDTRNPVVWHLWHSARIEDITMNMLVAGSRQVLEEDGMQNAMRIRFFHSGNEMTEEEMAELSREMQVEGLLEYRRAVAQRTREILEAMEPGQFRRKVEPERILRIREQGAVTPQAGWLADYWSGKTVGGLMLMPATRHHFVHLNKAMRIKGALQRAAKEKRTRRT</sequence>
<dbReference type="KEGG" id="pste:PSTEL_08275"/>
<dbReference type="Proteomes" id="UP000029507">
    <property type="component" value="Chromosome"/>
</dbReference>
<name>A0A089LQC3_9BACL</name>
<organism evidence="2 3">
    <name type="scientific">Paenibacillus stellifer</name>
    <dbReference type="NCBI Taxonomy" id="169760"/>
    <lineage>
        <taxon>Bacteria</taxon>
        <taxon>Bacillati</taxon>
        <taxon>Bacillota</taxon>
        <taxon>Bacilli</taxon>
        <taxon>Bacillales</taxon>
        <taxon>Paenibacillaceae</taxon>
        <taxon>Paenibacillus</taxon>
    </lineage>
</organism>
<feature type="domain" description="DinB-like" evidence="1">
    <location>
        <begin position="56"/>
        <end position="172"/>
    </location>
</feature>
<dbReference type="AlphaFoldDB" id="A0A089LQC3"/>
<accession>A0A089LQC3</accession>
<evidence type="ECO:0000313" key="3">
    <source>
        <dbReference type="Proteomes" id="UP000029507"/>
    </source>
</evidence>
<dbReference type="EMBL" id="CP009286">
    <property type="protein sequence ID" value="AIQ63087.1"/>
    <property type="molecule type" value="Genomic_DNA"/>
</dbReference>
<dbReference type="InterPro" id="IPR034660">
    <property type="entry name" value="DinB/YfiT-like"/>
</dbReference>
<dbReference type="Pfam" id="PF12867">
    <property type="entry name" value="DinB_2"/>
    <property type="match status" value="1"/>
</dbReference>
<dbReference type="STRING" id="169760.PSTEL_08275"/>
<dbReference type="InterPro" id="IPR024775">
    <property type="entry name" value="DinB-like"/>
</dbReference>
<dbReference type="SUPFAM" id="SSF109854">
    <property type="entry name" value="DinB/YfiT-like putative metalloenzymes"/>
    <property type="match status" value="1"/>
</dbReference>
<dbReference type="Gene3D" id="1.20.120.450">
    <property type="entry name" value="dinb family like domain"/>
    <property type="match status" value="1"/>
</dbReference>